<dbReference type="Pfam" id="PF04230">
    <property type="entry name" value="PS_pyruv_trans"/>
    <property type="match status" value="1"/>
</dbReference>
<dbReference type="EMBL" id="DXDC01000020">
    <property type="protein sequence ID" value="HIY64803.1"/>
    <property type="molecule type" value="Genomic_DNA"/>
</dbReference>
<proteinExistence type="predicted"/>
<feature type="domain" description="Polysaccharide pyruvyl transferase" evidence="1">
    <location>
        <begin position="15"/>
        <end position="336"/>
    </location>
</feature>
<organism evidence="2 3">
    <name type="scientific">Candidatus Agrococcus pullicola</name>
    <dbReference type="NCBI Taxonomy" id="2838429"/>
    <lineage>
        <taxon>Bacteria</taxon>
        <taxon>Bacillati</taxon>
        <taxon>Actinomycetota</taxon>
        <taxon>Actinomycetes</taxon>
        <taxon>Micrococcales</taxon>
        <taxon>Microbacteriaceae</taxon>
        <taxon>Agrococcus</taxon>
    </lineage>
</organism>
<evidence type="ECO:0000259" key="1">
    <source>
        <dbReference type="Pfam" id="PF04230"/>
    </source>
</evidence>
<dbReference type="PANTHER" id="PTHR36836">
    <property type="entry name" value="COLANIC ACID BIOSYNTHESIS PROTEIN WCAK"/>
    <property type="match status" value="1"/>
</dbReference>
<dbReference type="AlphaFoldDB" id="A0A9D2C8J2"/>
<gene>
    <name evidence="2" type="ORF">H9830_00825</name>
</gene>
<dbReference type="InterPro" id="IPR007345">
    <property type="entry name" value="Polysacch_pyruvyl_Trfase"/>
</dbReference>
<dbReference type="GO" id="GO:0016740">
    <property type="term" value="F:transferase activity"/>
    <property type="evidence" value="ECO:0007669"/>
    <property type="project" value="UniProtKB-KW"/>
</dbReference>
<keyword evidence="2" id="KW-0808">Transferase</keyword>
<protein>
    <submittedName>
        <fullName evidence="2">Polysaccharide pyruvyl transferase family protein</fullName>
    </submittedName>
</protein>
<dbReference type="Proteomes" id="UP000824005">
    <property type="component" value="Unassembled WGS sequence"/>
</dbReference>
<sequence length="408" mass="47054">MRRTIGVVGLTTNENVGDYLLVEASKYLLRTHDPDTVLVDIDVDPRNKQVRSGRRRLNFRVAEIMKAFERPVLSVFRGPRMTYYYNTMYWRTKLGWYFKQRVKNLDAIVFAGGGFIKFKTQGLNYLDELILKAAHKQNIPVMMNAVGVEGYSETDIRCQRLKRVLNYDNVKVITTRDDVDTLQGHYITNPNTVTERVGDPVFWLREMEIVDENVTKEADRTGNRIGINLINPNNFSVYGSSISRASVVNFYRNLIAELQRRDADFYLFSNGMKVDQTFGRNLAVTMNLRKDQLINKPRTSREFVNLVAGFDIILSARMHAGITAYALDIPVVGLIWGEKLQFLTKITGLRDRYFDEHELDFKKIAGLLMNNDLPEPDLERRAELRNRTQRQLADFVDEVVKGKTSSTN</sequence>
<reference evidence="2" key="1">
    <citation type="journal article" date="2021" name="PeerJ">
        <title>Extensive microbial diversity within the chicken gut microbiome revealed by metagenomics and culture.</title>
        <authorList>
            <person name="Gilroy R."/>
            <person name="Ravi A."/>
            <person name="Getino M."/>
            <person name="Pursley I."/>
            <person name="Horton D.L."/>
            <person name="Alikhan N.F."/>
            <person name="Baker D."/>
            <person name="Gharbi K."/>
            <person name="Hall N."/>
            <person name="Watson M."/>
            <person name="Adriaenssens E.M."/>
            <person name="Foster-Nyarko E."/>
            <person name="Jarju S."/>
            <person name="Secka A."/>
            <person name="Antonio M."/>
            <person name="Oren A."/>
            <person name="Chaudhuri R.R."/>
            <person name="La Ragione R."/>
            <person name="Hildebrand F."/>
            <person name="Pallen M.J."/>
        </authorList>
    </citation>
    <scope>NUCLEOTIDE SEQUENCE</scope>
    <source>
        <strain evidence="2">ChiGjej1B1-98</strain>
    </source>
</reference>
<reference evidence="2" key="2">
    <citation type="submission" date="2021-04" db="EMBL/GenBank/DDBJ databases">
        <authorList>
            <person name="Gilroy R."/>
        </authorList>
    </citation>
    <scope>NUCLEOTIDE SEQUENCE</scope>
    <source>
        <strain evidence="2">ChiGjej1B1-98</strain>
    </source>
</reference>
<accession>A0A9D2C8J2</accession>
<evidence type="ECO:0000313" key="3">
    <source>
        <dbReference type="Proteomes" id="UP000824005"/>
    </source>
</evidence>
<dbReference type="PANTHER" id="PTHR36836:SF1">
    <property type="entry name" value="COLANIC ACID BIOSYNTHESIS PROTEIN WCAK"/>
    <property type="match status" value="1"/>
</dbReference>
<evidence type="ECO:0000313" key="2">
    <source>
        <dbReference type="EMBL" id="HIY64803.1"/>
    </source>
</evidence>
<name>A0A9D2C8J2_9MICO</name>
<comment type="caution">
    <text evidence="2">The sequence shown here is derived from an EMBL/GenBank/DDBJ whole genome shotgun (WGS) entry which is preliminary data.</text>
</comment>